<feature type="domain" description="SCD" evidence="5">
    <location>
        <begin position="262"/>
        <end position="353"/>
    </location>
</feature>
<evidence type="ECO:0000256" key="1">
    <source>
        <dbReference type="ARBA" id="ARBA00005486"/>
    </source>
</evidence>
<keyword evidence="7" id="KW-1185">Reference proteome</keyword>
<dbReference type="Ensembl" id="ENSAPOT00000004399.1">
    <property type="protein sequence ID" value="ENSAPOP00000007758.1"/>
    <property type="gene ID" value="ENSAPOG00000009795.1"/>
</dbReference>
<dbReference type="InterPro" id="IPR020839">
    <property type="entry name" value="SCD"/>
</dbReference>
<dbReference type="GO" id="GO:0000785">
    <property type="term" value="C:chromatin"/>
    <property type="evidence" value="ECO:0007669"/>
    <property type="project" value="UniProtKB-UniRule"/>
</dbReference>
<dbReference type="PANTHER" id="PTHR11199:SF10">
    <property type="entry name" value="COHESIN SUBUNIT SA"/>
    <property type="match status" value="1"/>
</dbReference>
<dbReference type="GO" id="GO:0005634">
    <property type="term" value="C:nucleus"/>
    <property type="evidence" value="ECO:0007669"/>
    <property type="project" value="UniProtKB-SubCell"/>
</dbReference>
<dbReference type="SUPFAM" id="SSF48371">
    <property type="entry name" value="ARM repeat"/>
    <property type="match status" value="1"/>
</dbReference>
<evidence type="ECO:0000313" key="7">
    <source>
        <dbReference type="Proteomes" id="UP000257200"/>
    </source>
</evidence>
<dbReference type="InterPro" id="IPR013721">
    <property type="entry name" value="STAG"/>
</dbReference>
<dbReference type="Proteomes" id="UP000257200">
    <property type="component" value="Unplaced"/>
</dbReference>
<feature type="signal peptide" evidence="4">
    <location>
        <begin position="1"/>
        <end position="34"/>
    </location>
</feature>
<dbReference type="Pfam" id="PF08514">
    <property type="entry name" value="STAG"/>
    <property type="match status" value="1"/>
</dbReference>
<name>A0A3Q1EUB8_9TELE</name>
<keyword evidence="4" id="KW-0732">Signal</keyword>
<feature type="chain" id="PRO_5018538587" description="Cohesin subunit SA" evidence="4">
    <location>
        <begin position="35"/>
        <end position="353"/>
    </location>
</feature>
<dbReference type="InterPro" id="IPR039662">
    <property type="entry name" value="Cohesin_Scc3/SA"/>
</dbReference>
<feature type="coiled-coil region" evidence="3">
    <location>
        <begin position="225"/>
        <end position="256"/>
    </location>
</feature>
<dbReference type="GO" id="GO:0007059">
    <property type="term" value="P:chromosome segregation"/>
    <property type="evidence" value="ECO:0007669"/>
    <property type="project" value="UniProtKB-KW"/>
</dbReference>
<keyword evidence="3" id="KW-0175">Coiled coil</keyword>
<organism evidence="6 7">
    <name type="scientific">Acanthochromis polyacanthus</name>
    <name type="common">spiny chromis</name>
    <dbReference type="NCBI Taxonomy" id="80966"/>
    <lineage>
        <taxon>Eukaryota</taxon>
        <taxon>Metazoa</taxon>
        <taxon>Chordata</taxon>
        <taxon>Craniata</taxon>
        <taxon>Vertebrata</taxon>
        <taxon>Euteleostomi</taxon>
        <taxon>Actinopterygii</taxon>
        <taxon>Neopterygii</taxon>
        <taxon>Teleostei</taxon>
        <taxon>Neoteleostei</taxon>
        <taxon>Acanthomorphata</taxon>
        <taxon>Ovalentaria</taxon>
        <taxon>Pomacentridae</taxon>
        <taxon>Acanthochromis</taxon>
    </lineage>
</organism>
<comment type="function">
    <text evidence="2">Component of cohesin complex, a complex required for the cohesion of sister chromatids after DNA replication. The cohesin complex apparently forms a large proteinaceous ring within which sister chromatids can be trapped. At anaphase, the complex is cleaved and dissociates from chromatin, allowing sister chromatids to segregate.</text>
</comment>
<evidence type="ECO:0000256" key="4">
    <source>
        <dbReference type="SAM" id="SignalP"/>
    </source>
</evidence>
<dbReference type="GO" id="GO:0051301">
    <property type="term" value="P:cell division"/>
    <property type="evidence" value="ECO:0007669"/>
    <property type="project" value="UniProtKB-UniRule"/>
</dbReference>
<sequence>MILAQLYTFIRHSNYCLLILRFVLIQLFSLSVSPEELDDFSDSGSDYEATLKATKRRKRVLIDCFPSVNFKTVVDEWLDSYKQSRKAGLLVLINFIVQSCGCKGVVSQEMLDSMQNAEIISTLTKEFDEDSVNYPLCTPGAQLKRFKAGLCEFVRVLVRSCQNSLIYDEYLFPSLVSLLTGLSDSQVRAFRHTSTLLAMKLMTGLVKIAVLVSVQLQTTQRRFDAEKSKRELDRASDRLEELIKRKEEELSSTMNSIFRGVFVHRYRDRLPDIRAACIEELGVWLKTDPEDFLNDGCLKYLGWTLHDRVNTQTLNKTTENATQSKFVPVMWATSCAPKVTDVCLQPSSGQHWG</sequence>
<dbReference type="InterPro" id="IPR016024">
    <property type="entry name" value="ARM-type_fold"/>
</dbReference>
<dbReference type="PROSITE" id="PS51425">
    <property type="entry name" value="SCD"/>
    <property type="match status" value="1"/>
</dbReference>
<keyword evidence="2" id="KW-0132">Cell division</keyword>
<dbReference type="PANTHER" id="PTHR11199">
    <property type="entry name" value="STROMAL ANTIGEN"/>
    <property type="match status" value="1"/>
</dbReference>
<keyword evidence="2" id="KW-0131">Cell cycle</keyword>
<dbReference type="AlphaFoldDB" id="A0A3Q1EUB8"/>
<protein>
    <recommendedName>
        <fullName evidence="2">Cohesin subunit SA</fullName>
    </recommendedName>
    <alternativeName>
        <fullName evidence="2">SCC3 homolog</fullName>
    </alternativeName>
    <alternativeName>
        <fullName evidence="2">Stromal antigen</fullName>
    </alternativeName>
</protein>
<dbReference type="GO" id="GO:0000775">
    <property type="term" value="C:chromosome, centromeric region"/>
    <property type="evidence" value="ECO:0007669"/>
    <property type="project" value="UniProtKB-SubCell"/>
</dbReference>
<dbReference type="GO" id="GO:0008278">
    <property type="term" value="C:cohesin complex"/>
    <property type="evidence" value="ECO:0007669"/>
    <property type="project" value="UniProtKB-UniRule"/>
</dbReference>
<proteinExistence type="inferred from homology"/>
<dbReference type="GO" id="GO:0007062">
    <property type="term" value="P:sister chromatid cohesion"/>
    <property type="evidence" value="ECO:0007669"/>
    <property type="project" value="UniProtKB-UniRule"/>
</dbReference>
<keyword evidence="2" id="KW-0159">Chromosome partition</keyword>
<evidence type="ECO:0000256" key="2">
    <source>
        <dbReference type="RuleBase" id="RU369063"/>
    </source>
</evidence>
<reference evidence="6" key="2">
    <citation type="submission" date="2025-09" db="UniProtKB">
        <authorList>
            <consortium name="Ensembl"/>
        </authorList>
    </citation>
    <scope>IDENTIFICATION</scope>
</reference>
<comment type="similarity">
    <text evidence="1 2">Belongs to the SCC3 family.</text>
</comment>
<dbReference type="GO" id="GO:0003682">
    <property type="term" value="F:chromatin binding"/>
    <property type="evidence" value="ECO:0007669"/>
    <property type="project" value="TreeGrafter"/>
</dbReference>
<comment type="subunit">
    <text evidence="2">Part of the cohesin complex which is composed of a heterodimer between a SMC1 protein (SMC1A or SMC1B) and SMC3, which are attached via their hinge domain, and RAD21 which link them at their heads, and one STAG protein.</text>
</comment>
<dbReference type="GeneTree" id="ENSGT00950000182972"/>
<accession>A0A3Q1EUB8</accession>
<keyword evidence="2" id="KW-0539">Nucleus</keyword>
<dbReference type="Pfam" id="PF21581">
    <property type="entry name" value="SCD"/>
    <property type="match status" value="1"/>
</dbReference>
<evidence type="ECO:0000256" key="3">
    <source>
        <dbReference type="SAM" id="Coils"/>
    </source>
</evidence>
<comment type="subcellular location">
    <subcellularLocation>
        <location evidence="2">Nucleus</location>
    </subcellularLocation>
    <subcellularLocation>
        <location evidence="2">Chromosome</location>
    </subcellularLocation>
    <subcellularLocation>
        <location evidence="2">Chromosome</location>
        <location evidence="2">Centromere</location>
    </subcellularLocation>
</comment>
<evidence type="ECO:0000313" key="6">
    <source>
        <dbReference type="Ensembl" id="ENSAPOP00000007758.1"/>
    </source>
</evidence>
<dbReference type="STRING" id="80966.ENSAPOP00000007758"/>
<keyword evidence="2" id="KW-0158">Chromosome</keyword>
<evidence type="ECO:0000259" key="5">
    <source>
        <dbReference type="PROSITE" id="PS51425"/>
    </source>
</evidence>
<reference evidence="6" key="1">
    <citation type="submission" date="2025-08" db="UniProtKB">
        <authorList>
            <consortium name="Ensembl"/>
        </authorList>
    </citation>
    <scope>IDENTIFICATION</scope>
</reference>
<dbReference type="InParanoid" id="A0A3Q1EUB8"/>